<evidence type="ECO:0000313" key="5">
    <source>
        <dbReference type="EMBL" id="MDQ0896122.1"/>
    </source>
</evidence>
<dbReference type="PROSITE" id="PS50231">
    <property type="entry name" value="RICIN_B_LECTIN"/>
    <property type="match status" value="1"/>
</dbReference>
<dbReference type="Gene3D" id="2.60.120.200">
    <property type="match status" value="1"/>
</dbReference>
<proteinExistence type="predicted"/>
<dbReference type="SUPFAM" id="SSF51445">
    <property type="entry name" value="(Trans)glycosidases"/>
    <property type="match status" value="1"/>
</dbReference>
<dbReference type="SUPFAM" id="SSF49899">
    <property type="entry name" value="Concanavalin A-like lectins/glucanases"/>
    <property type="match status" value="1"/>
</dbReference>
<feature type="transmembrane region" description="Helical" evidence="3">
    <location>
        <begin position="38"/>
        <end position="58"/>
    </location>
</feature>
<keyword evidence="3" id="KW-0812">Transmembrane</keyword>
<feature type="domain" description="LamG-like jellyroll fold" evidence="4">
    <location>
        <begin position="633"/>
        <end position="770"/>
    </location>
</feature>
<dbReference type="Gene3D" id="3.20.20.80">
    <property type="entry name" value="Glycosidases"/>
    <property type="match status" value="1"/>
</dbReference>
<accession>A0ABU0REC9</accession>
<comment type="caution">
    <text evidence="5">The sequence shown here is derived from an EMBL/GenBank/DDBJ whole genome shotgun (WGS) entry which is preliminary data.</text>
</comment>
<keyword evidence="6" id="KW-1185">Reference proteome</keyword>
<evidence type="ECO:0000256" key="3">
    <source>
        <dbReference type="SAM" id="Phobius"/>
    </source>
</evidence>
<dbReference type="Gene3D" id="2.80.10.50">
    <property type="match status" value="1"/>
</dbReference>
<dbReference type="InterPro" id="IPR013320">
    <property type="entry name" value="ConA-like_dom_sf"/>
</dbReference>
<evidence type="ECO:0000256" key="2">
    <source>
        <dbReference type="ARBA" id="ARBA00023157"/>
    </source>
</evidence>
<dbReference type="InterPro" id="IPR017853">
    <property type="entry name" value="GH"/>
</dbReference>
<keyword evidence="3" id="KW-0472">Membrane</keyword>
<evidence type="ECO:0000313" key="6">
    <source>
        <dbReference type="Proteomes" id="UP001239083"/>
    </source>
</evidence>
<dbReference type="SMART" id="SM00560">
    <property type="entry name" value="LamGL"/>
    <property type="match status" value="1"/>
</dbReference>
<dbReference type="InterPro" id="IPR006558">
    <property type="entry name" value="LamG-like"/>
</dbReference>
<dbReference type="NCBIfam" id="NF038114">
    <property type="entry name" value="rightmost"/>
    <property type="match status" value="1"/>
</dbReference>
<name>A0ABU0REC9_9MICO</name>
<dbReference type="Pfam" id="PF14200">
    <property type="entry name" value="RicinB_lectin_2"/>
    <property type="match status" value="1"/>
</dbReference>
<dbReference type="EMBL" id="JAUSYY010000001">
    <property type="protein sequence ID" value="MDQ0896122.1"/>
    <property type="molecule type" value="Genomic_DNA"/>
</dbReference>
<dbReference type="CDD" id="cd00161">
    <property type="entry name" value="beta-trefoil_Ricin-like"/>
    <property type="match status" value="1"/>
</dbReference>
<gene>
    <name evidence="5" type="ORF">QFZ26_003677</name>
</gene>
<dbReference type="InterPro" id="IPR000772">
    <property type="entry name" value="Ricin_B_lectin"/>
</dbReference>
<reference evidence="5 6" key="1">
    <citation type="submission" date="2023-07" db="EMBL/GenBank/DDBJ databases">
        <title>Comparative genomics of wheat-associated soil bacteria to identify genetic determinants of phenazine resistance.</title>
        <authorList>
            <person name="Mouncey N."/>
        </authorList>
    </citation>
    <scope>NUCLEOTIDE SEQUENCE [LARGE SCALE GENOMIC DNA]</scope>
    <source>
        <strain evidence="5 6">V3I3</strain>
    </source>
</reference>
<evidence type="ECO:0000259" key="4">
    <source>
        <dbReference type="SMART" id="SM00560"/>
    </source>
</evidence>
<keyword evidence="2" id="KW-1015">Disulfide bond</keyword>
<evidence type="ECO:0000256" key="1">
    <source>
        <dbReference type="ARBA" id="ARBA00022729"/>
    </source>
</evidence>
<dbReference type="Proteomes" id="UP001239083">
    <property type="component" value="Unassembled WGS sequence"/>
</dbReference>
<sequence length="1035" mass="108164">METKQMSIFTFGRPIWRAEARDGEQHSSLGLRSRGRRAVATLTTTAIVAAGGLIAVAGPADAAPGPASTLVVQADQPFRPVTHMASGSLYGLASANVPTLDKILPIKPHTFVQKPEGGTQQPTGDALSVADTAKAAGAGVVIRLVDYLPGWPYRYNKAEWLPAVEKMVNDTKAAGKTNIVAYAIWNEPDITWQTVNGSFFDMWTDTYRLVRTLDPTMPIQGPAYSDNITSMRAFYEHAKATNTLPDVLEWHELIRSSKIKGDVENVRKILSDLNIPEPPIDITEYAAPAEVGLSGPLVGYIAKLERYGITRAELPFWNQSGALGDLLTGRNGDPNGAYWLYTWYAQMSGQMVTTTPPSNESPLDGAASVSDAGDEVRIITGGNTGPTSVKINGLDKLSLGSKVNVQLDFTASYGRTVKTDGPINISNTTYEISADGSISVPIVMNPMYGYQVVVTPAGDPTDLSGTYSLTNVNSALQLATLGGATANGNPVVQADPTATSGQVWKVVAAGQGLYKVVHTPSGRVLAIADAATSNGAPAVIADESNAEEQLWQLVPDGKGSVRLANYATGKTLGVMSLSKNDGAAVVQWTDGSPTSNCQPNGPRQPGKIGSALDFCKTSSYGSLPSGIVSNLNGDWSISTWIKPAALTNWSRVFDFGTGQTVNMFLTMNAGGAGPRFAITNSGAGAEQRLTYGGQNFPLNQWSNVVVTVSGTQGTMYLNGSVVATNSNMTLKPSALGNTTRNYLGKSQYNDPAYDGAIDDFAIYNRALSATEVAALAGGQAAAGNVAQYKFDEAGGNALQDSSGNNRNGTIVVGTGGSTSSTATDAQTADRFWKLTRVDITAPVVSVTCPPEAVVLGSTATATWSATDEANGSGLATAGEGSIGLDTSTVGARTVTVPAGTATDVAGNPSAEVSCDYAVIYDWEGFAEPVDMGDVVNSVKAGGAVPIKFTLNGDQGTDVLAAGSPIVQFGTCSSSAAVDEIEQTVTAGASGLKYDAAADQYVYVWKTEKSWAGKCATFVLQLNDGTTHTALFAFNK</sequence>
<keyword evidence="1" id="KW-0732">Signal</keyword>
<organism evidence="5 6">
    <name type="scientific">Agromyces ramosus</name>
    <dbReference type="NCBI Taxonomy" id="33879"/>
    <lineage>
        <taxon>Bacteria</taxon>
        <taxon>Bacillati</taxon>
        <taxon>Actinomycetota</taxon>
        <taxon>Actinomycetes</taxon>
        <taxon>Micrococcales</taxon>
        <taxon>Microbacteriaceae</taxon>
        <taxon>Agromyces</taxon>
    </lineage>
</organism>
<dbReference type="Pfam" id="PF13385">
    <property type="entry name" value="Laminin_G_3"/>
    <property type="match status" value="1"/>
</dbReference>
<keyword evidence="3" id="KW-1133">Transmembrane helix</keyword>
<dbReference type="InterPro" id="IPR035992">
    <property type="entry name" value="Ricin_B-like_lectins"/>
</dbReference>
<dbReference type="SUPFAM" id="SSF50370">
    <property type="entry name" value="Ricin B-like lectins"/>
    <property type="match status" value="1"/>
</dbReference>
<dbReference type="RefSeq" id="WP_307044763.1">
    <property type="nucleotide sequence ID" value="NZ_JAUSYY010000001.1"/>
</dbReference>
<protein>
    <recommendedName>
        <fullName evidence="4">LamG-like jellyroll fold domain-containing protein</fullName>
    </recommendedName>
</protein>